<protein>
    <submittedName>
        <fullName evidence="1">Uncharacterized protein</fullName>
    </submittedName>
</protein>
<name>A0ABW7XDI3_9MICO</name>
<sequence>MTDRAPCSRVELDGRRVVVDLSATEADRLGTMAARSGVGGPELVLGWIRRGLLDGPARDTRAWDGPVDRGARQARDVEVARHAEEAFRDLFGSPDRPD</sequence>
<evidence type="ECO:0000313" key="1">
    <source>
        <dbReference type="EMBL" id="MFI2485360.1"/>
    </source>
</evidence>
<gene>
    <name evidence="1" type="ORF">ACH47X_00545</name>
</gene>
<accession>A0ABW7XDI3</accession>
<reference evidence="1 2" key="1">
    <citation type="submission" date="2024-10" db="EMBL/GenBank/DDBJ databases">
        <title>The Natural Products Discovery Center: Release of the First 8490 Sequenced Strains for Exploring Actinobacteria Biosynthetic Diversity.</title>
        <authorList>
            <person name="Kalkreuter E."/>
            <person name="Kautsar S.A."/>
            <person name="Yang D."/>
            <person name="Bader C.D."/>
            <person name="Teijaro C.N."/>
            <person name="Fluegel L."/>
            <person name="Davis C.M."/>
            <person name="Simpson J.R."/>
            <person name="Lauterbach L."/>
            <person name="Steele A.D."/>
            <person name="Gui C."/>
            <person name="Meng S."/>
            <person name="Li G."/>
            <person name="Viehrig K."/>
            <person name="Ye F."/>
            <person name="Su P."/>
            <person name="Kiefer A.F."/>
            <person name="Nichols A."/>
            <person name="Cepeda A.J."/>
            <person name="Yan W."/>
            <person name="Fan B."/>
            <person name="Jiang Y."/>
            <person name="Adhikari A."/>
            <person name="Zheng C.-J."/>
            <person name="Schuster L."/>
            <person name="Cowan T.M."/>
            <person name="Smanski M.J."/>
            <person name="Chevrette M.G."/>
            <person name="De Carvalho L.P.S."/>
            <person name="Shen B."/>
        </authorList>
    </citation>
    <scope>NUCLEOTIDE SEQUENCE [LARGE SCALE GENOMIC DNA]</scope>
    <source>
        <strain evidence="1 2">NPDC019481</strain>
    </source>
</reference>
<keyword evidence="2" id="KW-1185">Reference proteome</keyword>
<proteinExistence type="predicted"/>
<dbReference type="Proteomes" id="UP001611580">
    <property type="component" value="Unassembled WGS sequence"/>
</dbReference>
<comment type="caution">
    <text evidence="1">The sequence shown here is derived from an EMBL/GenBank/DDBJ whole genome shotgun (WGS) entry which is preliminary data.</text>
</comment>
<organism evidence="1 2">
    <name type="scientific">Promicromonospora kroppenstedtii</name>
    <dbReference type="NCBI Taxonomy" id="440482"/>
    <lineage>
        <taxon>Bacteria</taxon>
        <taxon>Bacillati</taxon>
        <taxon>Actinomycetota</taxon>
        <taxon>Actinomycetes</taxon>
        <taxon>Micrococcales</taxon>
        <taxon>Promicromonosporaceae</taxon>
        <taxon>Promicromonospora</taxon>
    </lineage>
</organism>
<dbReference type="EMBL" id="JBIRYI010000001">
    <property type="protein sequence ID" value="MFI2485360.1"/>
    <property type="molecule type" value="Genomic_DNA"/>
</dbReference>
<evidence type="ECO:0000313" key="2">
    <source>
        <dbReference type="Proteomes" id="UP001611580"/>
    </source>
</evidence>
<dbReference type="RefSeq" id="WP_397400394.1">
    <property type="nucleotide sequence ID" value="NZ_JBIRYI010000001.1"/>
</dbReference>